<name>A0A1U7J089_9CYAN</name>
<sequence>MSNFSRRQFVMLMSAAAAGTAVAPMGLLNARRAMAQGTCNTASFTVPGFGTPTPKLPNNTKSLGSLANTPLITLPDKFQYTAISIRGDVMSDGAIVPGNHDGMAAFQGRSGNYILVRNHERNPGGGGTVAPNGKQYDPYTGSSLNSGGGGTTTVEVDRDGLVVRDYVSLSGTIRNCAGGPTPWGSWISSEENVATPATDPRVTKKHGYNFEVPSQLGQAVDPIPLVAMGRMNHEAVSVDPQSGYVFETEDRGDSAYYKFVPKVRKPNGFGDLQQGGDLYAMVIKPGQRSDCTGALIPTGGTNDRGGSFSGVDTRGLGANGSGSLLPFLGQPLRVEWVKLDDVDPAEDTLRYEALAKGAAAWYRGEGAWYHQGKHYWVCSNAGDEGEGQVWAYDPSNETVTLVVESTNENLLDGPDNITVARDGTLYLCEDGSGGQPGAPNFSQRVVGVDASGGLFEFCRNIIPGSTSEFAGACFSQNGKYMYVNAQGSGITYCIWRTDNRSIALNGATA</sequence>
<dbReference type="STRING" id="549789.NIES30_21670"/>
<dbReference type="PANTHER" id="PTHR35399">
    <property type="entry name" value="SLR8030 PROTEIN"/>
    <property type="match status" value="1"/>
</dbReference>
<dbReference type="Pfam" id="PF05787">
    <property type="entry name" value="PhoX"/>
    <property type="match status" value="2"/>
</dbReference>
<organism evidence="2 3">
    <name type="scientific">Phormidium tenue NIES-30</name>
    <dbReference type="NCBI Taxonomy" id="549789"/>
    <lineage>
        <taxon>Bacteria</taxon>
        <taxon>Bacillati</taxon>
        <taxon>Cyanobacteriota</taxon>
        <taxon>Cyanophyceae</taxon>
        <taxon>Oscillatoriophycideae</taxon>
        <taxon>Oscillatoriales</taxon>
        <taxon>Oscillatoriaceae</taxon>
        <taxon>Phormidium</taxon>
    </lineage>
</organism>
<dbReference type="EMBL" id="MRCG01000020">
    <property type="protein sequence ID" value="OKH44840.1"/>
    <property type="molecule type" value="Genomic_DNA"/>
</dbReference>
<feature type="chain" id="PRO_5012233993" description="Phosphatase" evidence="1">
    <location>
        <begin position="36"/>
        <end position="509"/>
    </location>
</feature>
<evidence type="ECO:0000313" key="2">
    <source>
        <dbReference type="EMBL" id="OKH44840.1"/>
    </source>
</evidence>
<dbReference type="OrthoDB" id="9801383at2"/>
<keyword evidence="1" id="KW-0732">Signal</keyword>
<protein>
    <recommendedName>
        <fullName evidence="4">Phosphatase</fullName>
    </recommendedName>
</protein>
<evidence type="ECO:0000256" key="1">
    <source>
        <dbReference type="SAM" id="SignalP"/>
    </source>
</evidence>
<dbReference type="SUPFAM" id="SSF63829">
    <property type="entry name" value="Calcium-dependent phosphotriesterase"/>
    <property type="match status" value="1"/>
</dbReference>
<dbReference type="InterPro" id="IPR008557">
    <property type="entry name" value="PhoX"/>
</dbReference>
<keyword evidence="3" id="KW-1185">Reference proteome</keyword>
<proteinExistence type="predicted"/>
<evidence type="ECO:0008006" key="4">
    <source>
        <dbReference type="Google" id="ProtNLM"/>
    </source>
</evidence>
<evidence type="ECO:0000313" key="3">
    <source>
        <dbReference type="Proteomes" id="UP000185557"/>
    </source>
</evidence>
<dbReference type="Proteomes" id="UP000185557">
    <property type="component" value="Unassembled WGS sequence"/>
</dbReference>
<comment type="caution">
    <text evidence="2">The sequence shown here is derived from an EMBL/GenBank/DDBJ whole genome shotgun (WGS) entry which is preliminary data.</text>
</comment>
<gene>
    <name evidence="2" type="ORF">NIES30_21670</name>
</gene>
<dbReference type="InterPro" id="IPR011042">
    <property type="entry name" value="6-blade_b-propeller_TolB-like"/>
</dbReference>
<dbReference type="PROSITE" id="PS51318">
    <property type="entry name" value="TAT"/>
    <property type="match status" value="1"/>
</dbReference>
<feature type="signal peptide" evidence="1">
    <location>
        <begin position="1"/>
        <end position="35"/>
    </location>
</feature>
<dbReference type="Gene3D" id="2.120.10.30">
    <property type="entry name" value="TolB, C-terminal domain"/>
    <property type="match status" value="1"/>
</dbReference>
<dbReference type="AlphaFoldDB" id="A0A1U7J089"/>
<dbReference type="RefSeq" id="WP_073610542.1">
    <property type="nucleotide sequence ID" value="NZ_MRCG01000020.1"/>
</dbReference>
<accession>A0A1U7J089</accession>
<reference evidence="2 3" key="1">
    <citation type="submission" date="2016-11" db="EMBL/GenBank/DDBJ databases">
        <title>Draft Genome Sequences of Nine Cyanobacterial Strains from Diverse Habitats.</title>
        <authorList>
            <person name="Zhu T."/>
            <person name="Hou S."/>
            <person name="Lu X."/>
            <person name="Hess W.R."/>
        </authorList>
    </citation>
    <scope>NUCLEOTIDE SEQUENCE [LARGE SCALE GENOMIC DNA]</scope>
    <source>
        <strain evidence="2 3">NIES-30</strain>
    </source>
</reference>
<dbReference type="InterPro" id="IPR006311">
    <property type="entry name" value="TAT_signal"/>
</dbReference>
<dbReference type="PANTHER" id="PTHR35399:SF4">
    <property type="entry name" value="MEMBRANE PROTEIN"/>
    <property type="match status" value="1"/>
</dbReference>